<dbReference type="Proteomes" id="UP001519309">
    <property type="component" value="Unassembled WGS sequence"/>
</dbReference>
<dbReference type="RefSeq" id="WP_067299578.1">
    <property type="nucleotide sequence ID" value="NZ_CP016279.1"/>
</dbReference>
<keyword evidence="3 8" id="KW-0032">Aminotransferase</keyword>
<evidence type="ECO:0000256" key="1">
    <source>
        <dbReference type="ARBA" id="ARBA00001933"/>
    </source>
</evidence>
<dbReference type="InterPro" id="IPR015421">
    <property type="entry name" value="PyrdxlP-dep_Trfase_major"/>
</dbReference>
<dbReference type="GO" id="GO:0006520">
    <property type="term" value="P:amino acid metabolic process"/>
    <property type="evidence" value="ECO:0007669"/>
    <property type="project" value="InterPro"/>
</dbReference>
<dbReference type="KEGG" id="sgs:AVL59_02560"/>
<evidence type="ECO:0000313" key="10">
    <source>
        <dbReference type="Proteomes" id="UP001519309"/>
    </source>
</evidence>
<evidence type="ECO:0000313" key="7">
    <source>
        <dbReference type="EMBL" id="ANP48598.1"/>
    </source>
</evidence>
<comment type="similarity">
    <text evidence="2">Belongs to the class-I pyridoxal-phosphate-dependent aminotransferase family.</text>
</comment>
<dbReference type="EMBL" id="CP016279">
    <property type="protein sequence ID" value="ANP48598.1"/>
    <property type="molecule type" value="Genomic_DNA"/>
</dbReference>
<dbReference type="InterPro" id="IPR015424">
    <property type="entry name" value="PyrdxlP-dep_Trfase"/>
</dbReference>
<dbReference type="OrthoDB" id="9763453at2"/>
<dbReference type="SUPFAM" id="SSF53383">
    <property type="entry name" value="PLP-dependent transferases"/>
    <property type="match status" value="1"/>
</dbReference>
<evidence type="ECO:0000313" key="9">
    <source>
        <dbReference type="Proteomes" id="UP000092659"/>
    </source>
</evidence>
<dbReference type="InterPro" id="IPR015422">
    <property type="entry name" value="PyrdxlP-dep_Trfase_small"/>
</dbReference>
<accession>A0A1B1APU7</accession>
<evidence type="ECO:0000256" key="5">
    <source>
        <dbReference type="ARBA" id="ARBA00022898"/>
    </source>
</evidence>
<keyword evidence="10" id="KW-1185">Reference proteome</keyword>
<sequence length="373" mass="39494">MTALSPTAAGAHGQDVVVLSTGDVRVPVHPADSAVRVRRADQHYRAPAGDPDLRSLIARYATSSKDAVVPSADQILVAPGARQALVAVLRAVLGERREVLFATPYWASYPHLVELVGGVPVPVPGRVGEGTLDLDAWEARRTPDTGAVIVNSPRNPDGAVIDRDSLRALVEWAGRHGLVVICDEVYRGVALGGRPAPSVRDVFPELPEHCVVVDGLSKSHALAGLRFGWAIAPAGIRARAVAVASHLIGNTSGLVQDAAAVVLADPEPERQRIGAELTSNLDMAMKVLDTVEGLVCPRPQGGIFLFPDIRPLLSGLEQEARRAPAVWLKDRHRVAVVDGAAFGAPGHLRLSFALPAEQLATGLERLRQALTTV</sequence>
<dbReference type="PANTHER" id="PTHR46383:SF1">
    <property type="entry name" value="ASPARTATE AMINOTRANSFERASE"/>
    <property type="match status" value="1"/>
</dbReference>
<dbReference type="Proteomes" id="UP000092659">
    <property type="component" value="Chromosome"/>
</dbReference>
<dbReference type="InterPro" id="IPR050596">
    <property type="entry name" value="AspAT/PAT-like"/>
</dbReference>
<dbReference type="AlphaFoldDB" id="A0A1B1APU7"/>
<dbReference type="CDD" id="cd00609">
    <property type="entry name" value="AAT_like"/>
    <property type="match status" value="1"/>
</dbReference>
<gene>
    <name evidence="7" type="ORF">AVL59_02560</name>
    <name evidence="8" type="ORF">J2Z21_007510</name>
</gene>
<keyword evidence="4 8" id="KW-0808">Transferase</keyword>
<evidence type="ECO:0000256" key="2">
    <source>
        <dbReference type="ARBA" id="ARBA00007441"/>
    </source>
</evidence>
<name>A0A1B1APU7_9ACTN</name>
<dbReference type="STRING" id="68214.AVL59_02560"/>
<dbReference type="Gene3D" id="3.40.640.10">
    <property type="entry name" value="Type I PLP-dependent aspartate aminotransferase-like (Major domain)"/>
    <property type="match status" value="1"/>
</dbReference>
<protein>
    <submittedName>
        <fullName evidence="8">Aspartate aminotransferase</fullName>
        <ecNumber evidence="8">2.6.1.1</ecNumber>
    </submittedName>
</protein>
<dbReference type="EMBL" id="JAGGLP010000022">
    <property type="protein sequence ID" value="MBP2054501.1"/>
    <property type="molecule type" value="Genomic_DNA"/>
</dbReference>
<dbReference type="Gene3D" id="3.90.1150.10">
    <property type="entry name" value="Aspartate Aminotransferase, domain 1"/>
    <property type="match status" value="1"/>
</dbReference>
<comment type="cofactor">
    <cofactor evidence="1">
        <name>pyridoxal 5'-phosphate</name>
        <dbReference type="ChEBI" id="CHEBI:597326"/>
    </cofactor>
</comment>
<dbReference type="EC" id="2.6.1.1" evidence="8"/>
<evidence type="ECO:0000256" key="4">
    <source>
        <dbReference type="ARBA" id="ARBA00022679"/>
    </source>
</evidence>
<organism evidence="7 9">
    <name type="scientific">Streptomyces griseochromogenes</name>
    <dbReference type="NCBI Taxonomy" id="68214"/>
    <lineage>
        <taxon>Bacteria</taxon>
        <taxon>Bacillati</taxon>
        <taxon>Actinomycetota</taxon>
        <taxon>Actinomycetes</taxon>
        <taxon>Kitasatosporales</taxon>
        <taxon>Streptomycetaceae</taxon>
        <taxon>Streptomyces</taxon>
    </lineage>
</organism>
<feature type="domain" description="Aminotransferase class I/classII large" evidence="6">
    <location>
        <begin position="37"/>
        <end position="366"/>
    </location>
</feature>
<dbReference type="PANTHER" id="PTHR46383">
    <property type="entry name" value="ASPARTATE AMINOTRANSFERASE"/>
    <property type="match status" value="1"/>
</dbReference>
<evidence type="ECO:0000256" key="3">
    <source>
        <dbReference type="ARBA" id="ARBA00022576"/>
    </source>
</evidence>
<dbReference type="InterPro" id="IPR004839">
    <property type="entry name" value="Aminotransferase_I/II_large"/>
</dbReference>
<proteinExistence type="inferred from homology"/>
<dbReference type="GO" id="GO:0030170">
    <property type="term" value="F:pyridoxal phosphate binding"/>
    <property type="evidence" value="ECO:0007669"/>
    <property type="project" value="InterPro"/>
</dbReference>
<reference evidence="8 10" key="2">
    <citation type="submission" date="2021-03" db="EMBL/GenBank/DDBJ databases">
        <title>Genomic Encyclopedia of Type Strains, Phase IV (KMG-IV): sequencing the most valuable type-strain genomes for metagenomic binning, comparative biology and taxonomic classification.</title>
        <authorList>
            <person name="Goeker M."/>
        </authorList>
    </citation>
    <scope>NUCLEOTIDE SEQUENCE [LARGE SCALE GENOMIC DNA]</scope>
    <source>
        <strain evidence="8 10">DSM 40499</strain>
    </source>
</reference>
<evidence type="ECO:0000259" key="6">
    <source>
        <dbReference type="Pfam" id="PF00155"/>
    </source>
</evidence>
<dbReference type="Pfam" id="PF00155">
    <property type="entry name" value="Aminotran_1_2"/>
    <property type="match status" value="1"/>
</dbReference>
<reference evidence="7 9" key="1">
    <citation type="submission" date="2016-06" db="EMBL/GenBank/DDBJ databases">
        <title>Complete genome sequence of Streptomyces griseochromogenes ATCC 14511, the Blasticidin S producer.</title>
        <authorList>
            <person name="Wu L."/>
        </authorList>
    </citation>
    <scope>NUCLEOTIDE SEQUENCE [LARGE SCALE GENOMIC DNA]</scope>
    <source>
        <strain evidence="7 9">ATCC 14511</strain>
    </source>
</reference>
<keyword evidence="5" id="KW-0663">Pyridoxal phosphate</keyword>
<dbReference type="GO" id="GO:0004069">
    <property type="term" value="F:L-aspartate:2-oxoglutarate aminotransferase activity"/>
    <property type="evidence" value="ECO:0007669"/>
    <property type="project" value="UniProtKB-EC"/>
</dbReference>
<evidence type="ECO:0000313" key="8">
    <source>
        <dbReference type="EMBL" id="MBP2054501.1"/>
    </source>
</evidence>